<keyword evidence="2" id="KW-1185">Reference proteome</keyword>
<proteinExistence type="predicted"/>
<gene>
    <name evidence="1" type="ORF">SCLCIDRAFT_1219316</name>
</gene>
<reference evidence="1 2" key="1">
    <citation type="submission" date="2014-04" db="EMBL/GenBank/DDBJ databases">
        <authorList>
            <consortium name="DOE Joint Genome Institute"/>
            <person name="Kuo A."/>
            <person name="Kohler A."/>
            <person name="Nagy L.G."/>
            <person name="Floudas D."/>
            <person name="Copeland A."/>
            <person name="Barry K.W."/>
            <person name="Cichocki N."/>
            <person name="Veneault-Fourrey C."/>
            <person name="LaButti K."/>
            <person name="Lindquist E.A."/>
            <person name="Lipzen A."/>
            <person name="Lundell T."/>
            <person name="Morin E."/>
            <person name="Murat C."/>
            <person name="Sun H."/>
            <person name="Tunlid A."/>
            <person name="Henrissat B."/>
            <person name="Grigoriev I.V."/>
            <person name="Hibbett D.S."/>
            <person name="Martin F."/>
            <person name="Nordberg H.P."/>
            <person name="Cantor M.N."/>
            <person name="Hua S.X."/>
        </authorList>
    </citation>
    <scope>NUCLEOTIDE SEQUENCE [LARGE SCALE GENOMIC DNA]</scope>
    <source>
        <strain evidence="1 2">Foug A</strain>
    </source>
</reference>
<accession>A0A0C3DNQ5</accession>
<dbReference type="InParanoid" id="A0A0C3DNQ5"/>
<dbReference type="Proteomes" id="UP000053989">
    <property type="component" value="Unassembled WGS sequence"/>
</dbReference>
<evidence type="ECO:0000313" key="1">
    <source>
        <dbReference type="EMBL" id="KIM57626.1"/>
    </source>
</evidence>
<dbReference type="AlphaFoldDB" id="A0A0C3DNQ5"/>
<dbReference type="HOGENOM" id="CLU_2962240_0_0_1"/>
<organism evidence="1 2">
    <name type="scientific">Scleroderma citrinum Foug A</name>
    <dbReference type="NCBI Taxonomy" id="1036808"/>
    <lineage>
        <taxon>Eukaryota</taxon>
        <taxon>Fungi</taxon>
        <taxon>Dikarya</taxon>
        <taxon>Basidiomycota</taxon>
        <taxon>Agaricomycotina</taxon>
        <taxon>Agaricomycetes</taxon>
        <taxon>Agaricomycetidae</taxon>
        <taxon>Boletales</taxon>
        <taxon>Sclerodermatineae</taxon>
        <taxon>Sclerodermataceae</taxon>
        <taxon>Scleroderma</taxon>
    </lineage>
</organism>
<protein>
    <submittedName>
        <fullName evidence="1">Uncharacterized protein</fullName>
    </submittedName>
</protein>
<name>A0A0C3DNQ5_9AGAM</name>
<sequence length="59" mass="6466">MFHSLLALWWQHEDDHLYTAPTEGFTHELAKEGSYLVACAEVVVPATLSSPANAGRAIL</sequence>
<evidence type="ECO:0000313" key="2">
    <source>
        <dbReference type="Proteomes" id="UP000053989"/>
    </source>
</evidence>
<dbReference type="EMBL" id="KN822098">
    <property type="protein sequence ID" value="KIM57626.1"/>
    <property type="molecule type" value="Genomic_DNA"/>
</dbReference>
<reference evidence="2" key="2">
    <citation type="submission" date="2015-01" db="EMBL/GenBank/DDBJ databases">
        <title>Evolutionary Origins and Diversification of the Mycorrhizal Mutualists.</title>
        <authorList>
            <consortium name="DOE Joint Genome Institute"/>
            <consortium name="Mycorrhizal Genomics Consortium"/>
            <person name="Kohler A."/>
            <person name="Kuo A."/>
            <person name="Nagy L.G."/>
            <person name="Floudas D."/>
            <person name="Copeland A."/>
            <person name="Barry K.W."/>
            <person name="Cichocki N."/>
            <person name="Veneault-Fourrey C."/>
            <person name="LaButti K."/>
            <person name="Lindquist E.A."/>
            <person name="Lipzen A."/>
            <person name="Lundell T."/>
            <person name="Morin E."/>
            <person name="Murat C."/>
            <person name="Riley R."/>
            <person name="Ohm R."/>
            <person name="Sun H."/>
            <person name="Tunlid A."/>
            <person name="Henrissat B."/>
            <person name="Grigoriev I.V."/>
            <person name="Hibbett D.S."/>
            <person name="Martin F."/>
        </authorList>
    </citation>
    <scope>NUCLEOTIDE SEQUENCE [LARGE SCALE GENOMIC DNA]</scope>
    <source>
        <strain evidence="2">Foug A</strain>
    </source>
</reference>